<reference evidence="2 3" key="1">
    <citation type="submission" date="2018-03" db="EMBL/GenBank/DDBJ databases">
        <title>Genomic Encyclopedia of Archaeal and Bacterial Type Strains, Phase II (KMG-II): from individual species to whole genera.</title>
        <authorList>
            <person name="Goeker M."/>
        </authorList>
    </citation>
    <scope>NUCLEOTIDE SEQUENCE [LARGE SCALE GENOMIC DNA]</scope>
    <source>
        <strain evidence="2 3">DSM 45211</strain>
    </source>
</reference>
<feature type="domain" description="Ribbon-helix-helix protein CopG" evidence="1">
    <location>
        <begin position="9"/>
        <end position="39"/>
    </location>
</feature>
<dbReference type="Pfam" id="PF01402">
    <property type="entry name" value="RHH_1"/>
    <property type="match status" value="1"/>
</dbReference>
<dbReference type="AlphaFoldDB" id="A0A2P8E076"/>
<name>A0A2P8E076_9ACTN</name>
<dbReference type="RefSeq" id="WP_106537838.1">
    <property type="nucleotide sequence ID" value="NZ_PYGE01000009.1"/>
</dbReference>
<dbReference type="OrthoDB" id="3215765at2"/>
<dbReference type="Proteomes" id="UP000243528">
    <property type="component" value="Unassembled WGS sequence"/>
</dbReference>
<dbReference type="SUPFAM" id="SSF47598">
    <property type="entry name" value="Ribbon-helix-helix"/>
    <property type="match status" value="1"/>
</dbReference>
<organism evidence="2 3">
    <name type="scientific">Haloactinopolyspora alba</name>
    <dbReference type="NCBI Taxonomy" id="648780"/>
    <lineage>
        <taxon>Bacteria</taxon>
        <taxon>Bacillati</taxon>
        <taxon>Actinomycetota</taxon>
        <taxon>Actinomycetes</taxon>
        <taxon>Jiangellales</taxon>
        <taxon>Jiangellaceae</taxon>
        <taxon>Haloactinopolyspora</taxon>
    </lineage>
</organism>
<sequence length="73" mass="8385">MTDVLIRNVDDHDLARIDERAARLGLSRGEYLRRRITQAAGHEDAHLTVKDLQRAADLTEDLLDDDVMREAWS</sequence>
<evidence type="ECO:0000259" key="1">
    <source>
        <dbReference type="Pfam" id="PF01402"/>
    </source>
</evidence>
<dbReference type="InterPro" id="IPR002145">
    <property type="entry name" value="CopG"/>
</dbReference>
<comment type="caution">
    <text evidence="2">The sequence shown here is derived from an EMBL/GenBank/DDBJ whole genome shotgun (WGS) entry which is preliminary data.</text>
</comment>
<dbReference type="InterPro" id="IPR013321">
    <property type="entry name" value="Arc_rbn_hlx_hlx"/>
</dbReference>
<protein>
    <submittedName>
        <fullName evidence="2">Ribbon-helix-helix CopG family protein</fullName>
    </submittedName>
</protein>
<dbReference type="InterPro" id="IPR010985">
    <property type="entry name" value="Ribbon_hlx_hlx"/>
</dbReference>
<proteinExistence type="predicted"/>
<keyword evidence="3" id="KW-1185">Reference proteome</keyword>
<dbReference type="EMBL" id="PYGE01000009">
    <property type="protein sequence ID" value="PSL02849.1"/>
    <property type="molecule type" value="Genomic_DNA"/>
</dbReference>
<evidence type="ECO:0000313" key="3">
    <source>
        <dbReference type="Proteomes" id="UP000243528"/>
    </source>
</evidence>
<dbReference type="GO" id="GO:0006355">
    <property type="term" value="P:regulation of DNA-templated transcription"/>
    <property type="evidence" value="ECO:0007669"/>
    <property type="project" value="InterPro"/>
</dbReference>
<dbReference type="Gene3D" id="1.10.1220.10">
    <property type="entry name" value="Met repressor-like"/>
    <property type="match status" value="1"/>
</dbReference>
<evidence type="ECO:0000313" key="2">
    <source>
        <dbReference type="EMBL" id="PSL02849.1"/>
    </source>
</evidence>
<accession>A0A2P8E076</accession>
<gene>
    <name evidence="2" type="ORF">CLV30_109157</name>
</gene>